<feature type="region of interest" description="Disordered" evidence="1">
    <location>
        <begin position="524"/>
        <end position="551"/>
    </location>
</feature>
<evidence type="ECO:0000256" key="1">
    <source>
        <dbReference type="SAM" id="MobiDB-lite"/>
    </source>
</evidence>
<feature type="region of interest" description="Disordered" evidence="1">
    <location>
        <begin position="352"/>
        <end position="481"/>
    </location>
</feature>
<reference evidence="4 5" key="1">
    <citation type="journal article" date="2024" name="Commun. Biol.">
        <title>Comparative genomic analysis of thermophilic fungi reveals convergent evolutionary adaptations and gene losses.</title>
        <authorList>
            <person name="Steindorff A.S."/>
            <person name="Aguilar-Pontes M.V."/>
            <person name="Robinson A.J."/>
            <person name="Andreopoulos B."/>
            <person name="LaButti K."/>
            <person name="Kuo A."/>
            <person name="Mondo S."/>
            <person name="Riley R."/>
            <person name="Otillar R."/>
            <person name="Haridas S."/>
            <person name="Lipzen A."/>
            <person name="Grimwood J."/>
            <person name="Schmutz J."/>
            <person name="Clum A."/>
            <person name="Reid I.D."/>
            <person name="Moisan M.C."/>
            <person name="Butler G."/>
            <person name="Nguyen T.T.M."/>
            <person name="Dewar K."/>
            <person name="Conant G."/>
            <person name="Drula E."/>
            <person name="Henrissat B."/>
            <person name="Hansel C."/>
            <person name="Singer S."/>
            <person name="Hutchinson M.I."/>
            <person name="de Vries R.P."/>
            <person name="Natvig D.O."/>
            <person name="Powell A.J."/>
            <person name="Tsang A."/>
            <person name="Grigoriev I.V."/>
        </authorList>
    </citation>
    <scope>NUCLEOTIDE SEQUENCE [LARGE SCALE GENOMIC DNA]</scope>
    <source>
        <strain evidence="4 5">CBS 620.91</strain>
    </source>
</reference>
<sequence>MSFVNCVGAVVALMLALISVPSLALPGGDVDEFEPLETSTPSMVPTSKRVPSRTVTLTVTRSATSTASWVSSGTLSASPRPPVTVTGPVASSGPWTSSIFGIPSPTFPFLTMTTTTASTFSTTTVTITRTPHFTGTGALLRGECATAHFTLIGSGQTSSYVPFIGCDAARPYCCPWEASVPIGVWPQPKDADQAIVKECPGDYYSTLGICCPNSFTPLSTDIAGATPCYSRYPAGITPPPVTVTVAAQATKTTVTVTNTIYAMQFVIKDDEKNGLSPGGIAGVVVGVLSVLFVGIFIRWYLHRRNKAKTDPVVEAPVLRDSYGNRLTPSGLPIKHLGPCSLDVLEENATPLSPLKLPTPLPSPPPPPVETAMSQSTEGSHLSDLHGTTLSCGHQEAEELPKTHRRPHYSLFPPKYTYTRTKVATRPDTGGAGTPRPDSPTLPPHGVITPPLTDDYTSSPRSEASSTPSSEAITPPLTDTTVSFFRPTSIPCYMGHPDHPRKYKGRYPDWVNPLLPLDYIEELPSSLPRPPPIDLNPPHRRAEMQQQEEEQEEEQQVVWLHADNIEKLDRADLSRVLAELQRQPQEQEEMCHHADNVHELAQADLDRPRAEMQQHGAQEEAWSHVDNQVAQDRPESWPEKGSRWEWHLVERERERECKACLAAERSVDGMPEETEEERKARLKAHRHLRWYGLPEEEEEYDPGNVI</sequence>
<keyword evidence="2" id="KW-0472">Membrane</keyword>
<keyword evidence="2" id="KW-0812">Transmembrane</keyword>
<keyword evidence="2" id="KW-1133">Transmembrane helix</keyword>
<dbReference type="Proteomes" id="UP001583172">
    <property type="component" value="Unassembled WGS sequence"/>
</dbReference>
<gene>
    <name evidence="4" type="ORF">VTJ49DRAFT_6528</name>
</gene>
<feature type="compositionally biased region" description="Pro residues" evidence="1">
    <location>
        <begin position="356"/>
        <end position="368"/>
    </location>
</feature>
<organism evidence="4 5">
    <name type="scientific">Humicola insolens</name>
    <name type="common">Soft-rot fungus</name>
    <dbReference type="NCBI Taxonomy" id="85995"/>
    <lineage>
        <taxon>Eukaryota</taxon>
        <taxon>Fungi</taxon>
        <taxon>Dikarya</taxon>
        <taxon>Ascomycota</taxon>
        <taxon>Pezizomycotina</taxon>
        <taxon>Sordariomycetes</taxon>
        <taxon>Sordariomycetidae</taxon>
        <taxon>Sordariales</taxon>
        <taxon>Chaetomiaceae</taxon>
        <taxon>Mycothermus</taxon>
    </lineage>
</organism>
<proteinExistence type="predicted"/>
<feature type="compositionally biased region" description="Polar residues" evidence="1">
    <location>
        <begin position="371"/>
        <end position="391"/>
    </location>
</feature>
<evidence type="ECO:0000313" key="4">
    <source>
        <dbReference type="EMBL" id="KAL1841851.1"/>
    </source>
</evidence>
<keyword evidence="3" id="KW-0732">Signal</keyword>
<evidence type="ECO:0000313" key="5">
    <source>
        <dbReference type="Proteomes" id="UP001583172"/>
    </source>
</evidence>
<protein>
    <submittedName>
        <fullName evidence="4">Uncharacterized protein</fullName>
    </submittedName>
</protein>
<evidence type="ECO:0000256" key="3">
    <source>
        <dbReference type="SAM" id="SignalP"/>
    </source>
</evidence>
<comment type="caution">
    <text evidence="4">The sequence shown here is derived from an EMBL/GenBank/DDBJ whole genome shotgun (WGS) entry which is preliminary data.</text>
</comment>
<feature type="chain" id="PRO_5047208233" evidence="3">
    <location>
        <begin position="25"/>
        <end position="705"/>
    </location>
</feature>
<name>A0ABR3VJC8_HUMIN</name>
<dbReference type="EMBL" id="JAZGSY010000062">
    <property type="protein sequence ID" value="KAL1841851.1"/>
    <property type="molecule type" value="Genomic_DNA"/>
</dbReference>
<feature type="compositionally biased region" description="Low complexity" evidence="1">
    <location>
        <begin position="456"/>
        <end position="471"/>
    </location>
</feature>
<keyword evidence="5" id="KW-1185">Reference proteome</keyword>
<evidence type="ECO:0000256" key="2">
    <source>
        <dbReference type="SAM" id="Phobius"/>
    </source>
</evidence>
<feature type="signal peptide" evidence="3">
    <location>
        <begin position="1"/>
        <end position="24"/>
    </location>
</feature>
<accession>A0ABR3VJC8</accession>
<feature type="transmembrane region" description="Helical" evidence="2">
    <location>
        <begin position="280"/>
        <end position="301"/>
    </location>
</feature>